<feature type="compositionally biased region" description="Polar residues" evidence="2">
    <location>
        <begin position="457"/>
        <end position="466"/>
    </location>
</feature>
<feature type="compositionally biased region" description="Polar residues" evidence="2">
    <location>
        <begin position="2754"/>
        <end position="2763"/>
    </location>
</feature>
<sequence>MFKIESYVTPILLSYVDKYVRDFKPADAQVSLWGGGVALHNLVLKADVLQQEVALPFTLVSGRIHELLIQVPWTKIMSEPIVVTIDTIECVLSLNPPVSPDGTPPPASPSRKTQVVEAPPGYMQALVRRIVSNIALRVHHLIVKYVQDDIVLSLNVKHLGVDSAGPNWEPAFADIDQAQPVIRRLVHLDDLTLCLDKSDRDGKIRFFHEPLLYRCQLDLRVLTRLVSANTRRATSLDVQMRSTKLAWSVTNEQLALLFRLIRERPITTVTPPPPKQSVAQPPLHSTSSNSAEPTRQESWSEWAWSWLPTWVDRDVGIEEAPLPPTSLPIYFSAYLDDVSLVFKVMETEAGSRKRSRAVLEVSANFAALKSSICHPTHLRIRCGAREIMMQSHGKCVCGYINFNTLNSEPTVFLKKIKTASQSETAWTWPDGVLNGKVKVAEVIDENVPATAGEPEGSTVSPAQSLQDLKPTSVEPNLDKQDQDDIDELWNKMAPIVFVEYLHERSPPNQLTNPYDNPPKDFEYSDWGEECSMTIAVEPLELRLCMGLIHRLQALKNILKEHVATEPDMPRRVLTVEEKEALTENLPQRRIKLEVNGALVRLIPWNHILGDRQPTPEPIALEVELPYASAVIMAPLYPHRVCSAASQMPKDSGSLWQGARRHTTVTLNSIQIRVANAESTENRPCARADIKLVTHQLLYKSFFQDRDSIEFAYHLKIKEMSICGSLPRLQAAYHVPMSLFIEKRSIALKHTTLPRDALSDQDAVAIDLALEDCTLRGYMTDNVNMHVVTVHSAKATALHEPKAGVMKQAWLFSAPDAPTTTPYLRAAIQWCTVQVDNSFDYLGIWTEPVAFSVDPLLIAWLAYKPIVKSEASLPAAVKSLSQTQQISFRRRSTPPSSSGRGGSRAGSGQGAELIHFRSRSYGSSSEPSEKKDKIPAPKIVPQFTSQEHEAIASGEKVSELYRRLRGMLLNVELGLALVYVTMSTASAVDCHTLRDAMERHASAAHRVLAICLGRLSMHSSTLNNQLWQSLRHDGPTFISDKPKDDSFPWKISLADVSCYTLELPRLSTATDVMGQEKAGISAGLKSKLKISGSPKANRKTVLELVTTTITISVVTKALQYKTISRNDLKKAHTISEEDRKTKYFTTGMEFKPTTLKEFVRGPSSRLQKPADTTSQTELPPEVITITDGPLISLGVHLHADTPPIIIRLEQGQIQTMAAAIHCLAHINTLLKRPPILIPNTSSFTSIGSSHRSLIRSVSEINELATPSEEDTSEKSVLVPIFERTLQKKRPLKTFLWFQWVVSRATLVLASDTVKLALDIDDIISTIDIQTEYNQLKIKVASASIKHYKRNERDEWVCGVIGGRVLEAREPSKAEEDVHFLSVTITQAQVSDLPASWKEELNSKLLESSTALGTTWEVFATLAPLEALVQPSVIDNSITLISELAPIAFCPLRAETESRLSDWQWPYIYLIAGGIRLVVAGEDVGKEKPFDDTIIIYIGAINITPHPDNPICRRMVNAAPDGGWLAGSGGFEGRQYEVIIKEVSIQSTKFRAIMLAETVLDNTKGITNENPALKWSLRTKIPQIVPILHSVELSCVLAPAMYIGGMLACGPAVELNLVSDCSIEISVDQVVLFKNLHQEFVYDIALEQERSWMGGLFGRTRKSVDKESICPYANIISSQLNFAPMVLDEPVILENILTIKPSTETCHTTYDSGVETTASSSKTKMTEEEHVKKSVSVAFVETEDAANFLEVFVTMGVVDLSLYVADDGSPEVIDLKPPSVKMVVPETPTPKQEVEKEDDEKNLVSPVHSRSITEMMRDVDIGATMLHTQHEKTQAREYEGNVPLIQATLFQPNVYYWKRKTQKTLQLSLFNAGVALGMTDVQGHWNSVLLSTAKGVVDPVTEIPPALATFKVVAPIGSMSGGSGASTRGSIRLDIERPVQLEVSTDNLRRLRDIVSLVASNLNTRSPLPQPLPHPDIPLLYEVKKKFLSAGMESVTIQTSQISACGFEGIVGWDSFSLQISASTRPERMNARGLVTALLVAAGPPADRRHVILQPLMLGLELEACWEAWRRAEGCHSMREPTVRISVELDDVTVDLRPSEMATVQRLERSYRELANIQEVPANVSLSMYPSAESATHRGVFVTSQSSMHSAPETEPCDHFYKDDLRSGAFKILSGGQLPMAYQVMLYGSAVSWRYPHPRAIIRLVAFPLPGQETETNCVLELYNGMLAKWESHTYFKIPVGEPRELNLPVSPPEAVFAIMWRFRVCENVESPPAPYEFVSKRFLPRSDPVVIDEQPEYTDGKSVAGVSAEQLSGVLRVDSYFAPRLIPRTKAMMRVASINLHVHNSLPCLTSGGTPLEGYYVSKPLMRSHRVLSVTARSTALHALYGSPAGTLAMVDTKLSSDIIDCSTGTMEEMVEQFRLQGGLSSKQDSLLTARYRALTTGIHVALQIPRLKTLQSLCQDWKVAYDEYLTNSIAASVSEDDEEMSEEIEQDDSLAADEAAVTLEGRVSLWIHNSCVSAMRVGQEDTEEVVPLGPGAKLAYRWRSPTAPKRLRLALAGPSADWHWSSSIPFLAGTHRLRIDTPDQTNSKQISTTSAFVHVKVEETGAARNMHLSGRLVLANMLRATLLYKVRAHCNEASQWQTVCSGEMASETVGRSVVCSTDCEMVLKIKLMSHNTCWSGDIPLKECPKENVPWLVKVPTDGETQFVSVWCRVVRGRSDGRILATIWPLYVLHSHLPLDTEVLIVTDPCVSTTKDGKSEQTQLPPMLQLSPGRGSSTHLQAPGTTATRHSLSFQYKNIECPVTREAVPLHYGVTDTSVFDKRSPVLNIDDVIKDVLRWLKRSARNASSEWPYSVVARHWYGEWVAAFIQPRCDVTVRYTAVRAGGGCSLEVQLCPVALMCNATPIALTLRAYDAAPLCKLEPGTAISPPTNIIKKPFFMSVEMGRETFVSSQLQVSVEDPGRYGTPPPGHVALDHATNFAILCNQKVALLTLYYEIKKEINVLGVSTSYVLINRLDTELMVSAVAVPNDMDDSTALRPKSFKVVAPVKEGSVYGTPLTRFWLRGRWRGGHPSELRTYLCLSLSSGTNPMQAPVPIRLGVPPLRRAVALIDSSMQSVPIVVTQIKNDNRWLVVVAPDPCPQFIVHNHTHHTLAVAQPVLFPDEPSTSNTVAVTECAGAPWWCTVPPNAAVHYSTPAHCARYPPEGMPATSVASCYLTFAKGKEEVELEWSSPVVAADGEHLLQYYGGITIKLRVRTHPHSTLLELQDVGQNDISASDIRRRLLGVIENEDAANRKEAAAINAPSLERVDAVCRVIPPEEVGVGESIDEGRVTDHLQTPSIGKREDMEDKSSKKTSISQDAAYSSASVENVQSRIIQNSSFMYASDTRFQKEDFEPEIQMDETAGNTERFRCVIAGVSVELSAASDVMPLLAVHLDRTALLMQSDSKKTNTVLSIADAQIDNLQYETGQYDFAVIASTRSEPLEPDRWPPLWNMFAERETFATRSDTARLELRLQHDKWEVVNNQYRELTEVDLRVGTLALYVEDAYVKALVDMSRLLLPPTSANDNGSLNEERSIQKPLRLRVLHVHPLDLTLTLHTAVRMYIALDQSPLRLSAFKLHDMMTSAERLTHALTVHYLSAAILGAGWVVGGLELLGAPGALAARLGGATGGVRGVASAAAAALLRSLSAWAGSLARNLDLLAGDEEHARRAAAARRRPPPSFVAGLVAGITNFAINILGAVGGLAHHPLVGVAVGETDSGAAALRRGILGALTKPLSATADLVAYAGSGLLRQTGWDPIPEPRRISSSMQPRTQAGWHRDCVRWAFRMCELNTLNGFEVLLDNAPLQLLLTHKFLIVADPETERIVEMIDLRFCTLSPYQGQIIELCVMQRRQSKMLDRIPDEDEEFQISAAAMARVARYTGAEGTSIGEARVLSLLPPPGRSHALHAVLVVALHHNSDSHFPML</sequence>
<feature type="compositionally biased region" description="Polar residues" evidence="2">
    <location>
        <begin position="283"/>
        <end position="296"/>
    </location>
</feature>
<proteinExistence type="predicted"/>
<evidence type="ECO:0000256" key="1">
    <source>
        <dbReference type="ARBA" id="ARBA00022448"/>
    </source>
</evidence>
<gene>
    <name evidence="5 6" type="primary">LOC118268317</name>
</gene>
<dbReference type="RefSeq" id="XP_035438689.2">
    <property type="nucleotide sequence ID" value="XM_035582796.2"/>
</dbReference>
<name>A0A9R0F2I5_SPOFR</name>
<feature type="compositionally biased region" description="Basic and acidic residues" evidence="2">
    <location>
        <begin position="3340"/>
        <end position="3350"/>
    </location>
</feature>
<feature type="region of interest" description="Disordered" evidence="2">
    <location>
        <begin position="1782"/>
        <end position="1801"/>
    </location>
</feature>
<dbReference type="PANTHER" id="PTHR12517">
    <property type="entry name" value="VACUOLAR PROTEIN SORTING-ASSOCIATED PROTEIN 13B"/>
    <property type="match status" value="1"/>
</dbReference>
<accession>A0A9R0F2I5</accession>
<evidence type="ECO:0000259" key="3">
    <source>
        <dbReference type="Pfam" id="PF12624"/>
    </source>
</evidence>
<feature type="domain" description="Chorein N-terminal" evidence="3">
    <location>
        <begin position="5"/>
        <end position="94"/>
    </location>
</feature>
<evidence type="ECO:0000313" key="4">
    <source>
        <dbReference type="Proteomes" id="UP000829999"/>
    </source>
</evidence>
<dbReference type="PANTHER" id="PTHR12517:SF0">
    <property type="entry name" value="INTERMEMBRANE LIPID TRANSFER PROTEIN VPS13B"/>
    <property type="match status" value="1"/>
</dbReference>
<feature type="compositionally biased region" description="Gly residues" evidence="2">
    <location>
        <begin position="898"/>
        <end position="908"/>
    </location>
</feature>
<feature type="region of interest" description="Disordered" evidence="2">
    <location>
        <begin position="2754"/>
        <end position="2781"/>
    </location>
</feature>
<feature type="region of interest" description="Disordered" evidence="2">
    <location>
        <begin position="267"/>
        <end position="296"/>
    </location>
</feature>
<dbReference type="Proteomes" id="UP000829999">
    <property type="component" value="Chromosome 25"/>
</dbReference>
<dbReference type="OrthoDB" id="445152at2759"/>
<dbReference type="GeneID" id="118268317"/>
<dbReference type="CTD" id="157680"/>
<evidence type="ECO:0000313" key="5">
    <source>
        <dbReference type="RefSeq" id="XP_035438689.2"/>
    </source>
</evidence>
<keyword evidence="1" id="KW-0813">Transport</keyword>
<protein>
    <submittedName>
        <fullName evidence="5">Intermembrane lipid transfer protein VPS13B isoform X1</fullName>
    </submittedName>
    <submittedName>
        <fullName evidence="6">Intermembrane lipid transfer protein VPS13B isoform X2</fullName>
    </submittedName>
</protein>
<feature type="region of interest" description="Disordered" evidence="2">
    <location>
        <begin position="883"/>
        <end position="908"/>
    </location>
</feature>
<dbReference type="Pfam" id="PF12624">
    <property type="entry name" value="VPS13_N"/>
    <property type="match status" value="1"/>
</dbReference>
<reference evidence="5 6" key="1">
    <citation type="submission" date="2025-04" db="UniProtKB">
        <authorList>
            <consortium name="RefSeq"/>
        </authorList>
    </citation>
    <scope>IDENTIFICATION</scope>
    <source>
        <tissue evidence="5 6">Whole larval tissue</tissue>
    </source>
</reference>
<dbReference type="InterPro" id="IPR039782">
    <property type="entry name" value="VPS13B"/>
</dbReference>
<keyword evidence="4" id="KW-1185">Reference proteome</keyword>
<organism evidence="4 6">
    <name type="scientific">Spodoptera frugiperda</name>
    <name type="common">Fall armyworm</name>
    <dbReference type="NCBI Taxonomy" id="7108"/>
    <lineage>
        <taxon>Eukaryota</taxon>
        <taxon>Metazoa</taxon>
        <taxon>Ecdysozoa</taxon>
        <taxon>Arthropoda</taxon>
        <taxon>Hexapoda</taxon>
        <taxon>Insecta</taxon>
        <taxon>Pterygota</taxon>
        <taxon>Neoptera</taxon>
        <taxon>Endopterygota</taxon>
        <taxon>Lepidoptera</taxon>
        <taxon>Glossata</taxon>
        <taxon>Ditrysia</taxon>
        <taxon>Noctuoidea</taxon>
        <taxon>Noctuidae</taxon>
        <taxon>Amphipyrinae</taxon>
        <taxon>Spodoptera</taxon>
    </lineage>
</organism>
<dbReference type="RefSeq" id="XP_050560284.1">
    <property type="nucleotide sequence ID" value="XM_050704327.1"/>
</dbReference>
<evidence type="ECO:0000256" key="2">
    <source>
        <dbReference type="SAM" id="MobiDB-lite"/>
    </source>
</evidence>
<feature type="region of interest" description="Disordered" evidence="2">
    <location>
        <begin position="447"/>
        <end position="480"/>
    </location>
</feature>
<evidence type="ECO:0000313" key="6">
    <source>
        <dbReference type="RefSeq" id="XP_050560284.1"/>
    </source>
</evidence>
<feature type="region of interest" description="Disordered" evidence="2">
    <location>
        <begin position="3322"/>
        <end position="3358"/>
    </location>
</feature>
<dbReference type="InterPro" id="IPR026854">
    <property type="entry name" value="VPS13_N"/>
</dbReference>